<feature type="signal peptide" evidence="3">
    <location>
        <begin position="1"/>
        <end position="26"/>
    </location>
</feature>
<keyword evidence="2" id="KW-0677">Repeat</keyword>
<evidence type="ECO:0000313" key="7">
    <source>
        <dbReference type="Proteomes" id="UP001154282"/>
    </source>
</evidence>
<comment type="caution">
    <text evidence="5">The sequence shown here is derived from an EMBL/GenBank/DDBJ whole genome shotgun (WGS) entry which is preliminary data.</text>
</comment>
<dbReference type="InterPro" id="IPR002902">
    <property type="entry name" value="GNK2"/>
</dbReference>
<dbReference type="EMBL" id="CAMGYJ010000002">
    <property type="protein sequence ID" value="CAI0384905.1"/>
    <property type="molecule type" value="Genomic_DNA"/>
</dbReference>
<organism evidence="5 7">
    <name type="scientific">Linum tenue</name>
    <dbReference type="NCBI Taxonomy" id="586396"/>
    <lineage>
        <taxon>Eukaryota</taxon>
        <taxon>Viridiplantae</taxon>
        <taxon>Streptophyta</taxon>
        <taxon>Embryophyta</taxon>
        <taxon>Tracheophyta</taxon>
        <taxon>Spermatophyta</taxon>
        <taxon>Magnoliopsida</taxon>
        <taxon>eudicotyledons</taxon>
        <taxon>Gunneridae</taxon>
        <taxon>Pentapetalae</taxon>
        <taxon>rosids</taxon>
        <taxon>fabids</taxon>
        <taxon>Malpighiales</taxon>
        <taxon>Linaceae</taxon>
        <taxon>Linum</taxon>
    </lineage>
</organism>
<gene>
    <name evidence="5" type="ORF">LITE_LOCUS4573</name>
    <name evidence="6" type="ORF">LITE_LOCUS4645</name>
</gene>
<sequence>MDSGSKLMAVSAFLLLTISSFLVVDARLADTSIIRGPDCIGKSEDQEYNSKVARLVDIFVDETKNVQRGHHSDYSYVHSYPNRDNGSVIGGATCDRHLWKLDCWACLVTAKNKLNTNCEHTLDARLELADCSIWYKMIQ</sequence>
<name>A0AAV0HL16_9ROSI</name>
<keyword evidence="7" id="KW-1185">Reference proteome</keyword>
<evidence type="ECO:0000256" key="1">
    <source>
        <dbReference type="ARBA" id="ARBA00022729"/>
    </source>
</evidence>
<keyword evidence="1 3" id="KW-0732">Signal</keyword>
<proteinExistence type="predicted"/>
<dbReference type="Pfam" id="PF01657">
    <property type="entry name" value="Stress-antifung"/>
    <property type="match status" value="1"/>
</dbReference>
<dbReference type="Proteomes" id="UP001154282">
    <property type="component" value="Unassembled WGS sequence"/>
</dbReference>
<dbReference type="EMBL" id="CAMGYJ010000002">
    <property type="protein sequence ID" value="CAI0385076.1"/>
    <property type="molecule type" value="Genomic_DNA"/>
</dbReference>
<feature type="domain" description="Gnk2-homologous" evidence="4">
    <location>
        <begin position="30"/>
        <end position="139"/>
    </location>
</feature>
<evidence type="ECO:0000256" key="3">
    <source>
        <dbReference type="SAM" id="SignalP"/>
    </source>
</evidence>
<evidence type="ECO:0000313" key="6">
    <source>
        <dbReference type="EMBL" id="CAI0385076.1"/>
    </source>
</evidence>
<feature type="chain" id="PRO_5044713617" description="Gnk2-homologous domain-containing protein" evidence="3">
    <location>
        <begin position="27"/>
        <end position="139"/>
    </location>
</feature>
<dbReference type="AlphaFoldDB" id="A0AAV0HL16"/>
<evidence type="ECO:0000256" key="2">
    <source>
        <dbReference type="ARBA" id="ARBA00022737"/>
    </source>
</evidence>
<accession>A0AAV0HL16</accession>
<reference evidence="5" key="1">
    <citation type="submission" date="2022-08" db="EMBL/GenBank/DDBJ databases">
        <authorList>
            <person name="Gutierrez-Valencia J."/>
        </authorList>
    </citation>
    <scope>NUCLEOTIDE SEQUENCE</scope>
</reference>
<dbReference type="InterPro" id="IPR038408">
    <property type="entry name" value="GNK2_sf"/>
</dbReference>
<evidence type="ECO:0000259" key="4">
    <source>
        <dbReference type="PROSITE" id="PS51473"/>
    </source>
</evidence>
<evidence type="ECO:0000313" key="5">
    <source>
        <dbReference type="EMBL" id="CAI0384905.1"/>
    </source>
</evidence>
<dbReference type="PROSITE" id="PS51473">
    <property type="entry name" value="GNK2"/>
    <property type="match status" value="1"/>
</dbReference>
<dbReference type="Gene3D" id="3.30.430.20">
    <property type="entry name" value="Gnk2 domain, C-X8-C-X2-C motif"/>
    <property type="match status" value="1"/>
</dbReference>
<protein>
    <recommendedName>
        <fullName evidence="4">Gnk2-homologous domain-containing protein</fullName>
    </recommendedName>
</protein>